<comment type="caution">
    <text evidence="1">The sequence shown here is derived from an EMBL/GenBank/DDBJ whole genome shotgun (WGS) entry which is preliminary data.</text>
</comment>
<dbReference type="Proteomes" id="UP000886501">
    <property type="component" value="Unassembled WGS sequence"/>
</dbReference>
<gene>
    <name evidence="1" type="ORF">BDM02DRAFT_3092168</name>
</gene>
<accession>A0ACB6ZMM1</accession>
<protein>
    <submittedName>
        <fullName evidence="1">Glycosyltransferase family 69 protein</fullName>
    </submittedName>
</protein>
<proteinExistence type="predicted"/>
<keyword evidence="2" id="KW-1185">Reference proteome</keyword>
<name>A0ACB6ZMM1_THEGA</name>
<evidence type="ECO:0000313" key="1">
    <source>
        <dbReference type="EMBL" id="KAF9651010.1"/>
    </source>
</evidence>
<evidence type="ECO:0000313" key="2">
    <source>
        <dbReference type="Proteomes" id="UP000886501"/>
    </source>
</evidence>
<reference evidence="1" key="1">
    <citation type="submission" date="2019-10" db="EMBL/GenBank/DDBJ databases">
        <authorList>
            <consortium name="DOE Joint Genome Institute"/>
            <person name="Kuo A."/>
            <person name="Miyauchi S."/>
            <person name="Kiss E."/>
            <person name="Drula E."/>
            <person name="Kohler A."/>
            <person name="Sanchez-Garcia M."/>
            <person name="Andreopoulos B."/>
            <person name="Barry K.W."/>
            <person name="Bonito G."/>
            <person name="Buee M."/>
            <person name="Carver A."/>
            <person name="Chen C."/>
            <person name="Cichocki N."/>
            <person name="Clum A."/>
            <person name="Culley D."/>
            <person name="Crous P.W."/>
            <person name="Fauchery L."/>
            <person name="Girlanda M."/>
            <person name="Hayes R."/>
            <person name="Keri Z."/>
            <person name="Labutti K."/>
            <person name="Lipzen A."/>
            <person name="Lombard V."/>
            <person name="Magnuson J."/>
            <person name="Maillard F."/>
            <person name="Morin E."/>
            <person name="Murat C."/>
            <person name="Nolan M."/>
            <person name="Ohm R."/>
            <person name="Pangilinan J."/>
            <person name="Pereira M."/>
            <person name="Perotto S."/>
            <person name="Peter M."/>
            <person name="Riley R."/>
            <person name="Sitrit Y."/>
            <person name="Stielow B."/>
            <person name="Szollosi G."/>
            <person name="Zifcakova L."/>
            <person name="Stursova M."/>
            <person name="Spatafora J.W."/>
            <person name="Tedersoo L."/>
            <person name="Vaario L.-M."/>
            <person name="Yamada A."/>
            <person name="Yan M."/>
            <person name="Wang P."/>
            <person name="Xu J."/>
            <person name="Bruns T."/>
            <person name="Baldrian P."/>
            <person name="Vilgalys R."/>
            <person name="Henrissat B."/>
            <person name="Grigoriev I.V."/>
            <person name="Hibbett D."/>
            <person name="Nagy L.G."/>
            <person name="Martin F.M."/>
        </authorList>
    </citation>
    <scope>NUCLEOTIDE SEQUENCE</scope>
    <source>
        <strain evidence="1">P2</strain>
    </source>
</reference>
<reference evidence="1" key="2">
    <citation type="journal article" date="2020" name="Nat. Commun.">
        <title>Large-scale genome sequencing of mycorrhizal fungi provides insights into the early evolution of symbiotic traits.</title>
        <authorList>
            <person name="Miyauchi S."/>
            <person name="Kiss E."/>
            <person name="Kuo A."/>
            <person name="Drula E."/>
            <person name="Kohler A."/>
            <person name="Sanchez-Garcia M."/>
            <person name="Morin E."/>
            <person name="Andreopoulos B."/>
            <person name="Barry K.W."/>
            <person name="Bonito G."/>
            <person name="Buee M."/>
            <person name="Carver A."/>
            <person name="Chen C."/>
            <person name="Cichocki N."/>
            <person name="Clum A."/>
            <person name="Culley D."/>
            <person name="Crous P.W."/>
            <person name="Fauchery L."/>
            <person name="Girlanda M."/>
            <person name="Hayes R.D."/>
            <person name="Keri Z."/>
            <person name="LaButti K."/>
            <person name="Lipzen A."/>
            <person name="Lombard V."/>
            <person name="Magnuson J."/>
            <person name="Maillard F."/>
            <person name="Murat C."/>
            <person name="Nolan M."/>
            <person name="Ohm R.A."/>
            <person name="Pangilinan J."/>
            <person name="Pereira M.F."/>
            <person name="Perotto S."/>
            <person name="Peter M."/>
            <person name="Pfister S."/>
            <person name="Riley R."/>
            <person name="Sitrit Y."/>
            <person name="Stielow J.B."/>
            <person name="Szollosi G."/>
            <person name="Zifcakova L."/>
            <person name="Stursova M."/>
            <person name="Spatafora J.W."/>
            <person name="Tedersoo L."/>
            <person name="Vaario L.M."/>
            <person name="Yamada A."/>
            <person name="Yan M."/>
            <person name="Wang P."/>
            <person name="Xu J."/>
            <person name="Bruns T."/>
            <person name="Baldrian P."/>
            <person name="Vilgalys R."/>
            <person name="Dunand C."/>
            <person name="Henrissat B."/>
            <person name="Grigoriev I.V."/>
            <person name="Hibbett D."/>
            <person name="Nagy L.G."/>
            <person name="Martin F.M."/>
        </authorList>
    </citation>
    <scope>NUCLEOTIDE SEQUENCE</scope>
    <source>
        <strain evidence="1">P2</strain>
    </source>
</reference>
<sequence>MFPRRRSLSRIFVILLIPLGLHFYLKSSWFAITDPLEIQENNVLDIVTGSGDLLDARKHKFLQVRIGRDERPDMFSDVISNGLLDYWARFQKPFISNADTSHMDAQSVLASVEQLLSLNGWVAAMCPTLTRPFSQNKHDTYDDLVQQRRLYYFAIVIHSADHFLVDQLAVIVQMARRLGSSSIFVSMLDYDSTDSTETLVDLCEAVLTLLGVPFRIRRVPRMTEDPAAAYYPLEEAHMRNLALEPLKELHQRRKIKFDRVIWLKGFTCPNDILENIKISLTNEAAVVCGMDWAEYSGFFIFSDRWRTRDINGDQFRQSKSSSKQDAAPPRDAIGALRYSKHLPFQVFCCESGTHVVDPAQSYYQGINYRTGTDYHNLSSVDGVPNRPPDAPCLDSSQTWFCRDLWIHQAREGVREVEAMDSRKPVNKRHLDQDRHPVDPNPPPIPVAERDSRHARRQHKEDLDANVGSDFDAMPDTDDGLAVVPTRRLSVPNSVFRPARILINPRCVTTYAGVSHAQLALDLFGPKKGEEEPSLPESGGGKYTLDDWEGAPESFVCQEQKSTGGRSATKTQRRLGFSIYEEVERLS</sequence>
<organism evidence="1 2">
    <name type="scientific">Thelephora ganbajun</name>
    <name type="common">Ganba fungus</name>
    <dbReference type="NCBI Taxonomy" id="370292"/>
    <lineage>
        <taxon>Eukaryota</taxon>
        <taxon>Fungi</taxon>
        <taxon>Dikarya</taxon>
        <taxon>Basidiomycota</taxon>
        <taxon>Agaricomycotina</taxon>
        <taxon>Agaricomycetes</taxon>
        <taxon>Thelephorales</taxon>
        <taxon>Thelephoraceae</taxon>
        <taxon>Thelephora</taxon>
    </lineage>
</organism>
<dbReference type="EMBL" id="MU117979">
    <property type="protein sequence ID" value="KAF9651010.1"/>
    <property type="molecule type" value="Genomic_DNA"/>
</dbReference>